<dbReference type="EMBL" id="MCRJ01000067">
    <property type="protein sequence ID" value="ODN69950.1"/>
    <property type="molecule type" value="Genomic_DNA"/>
</dbReference>
<sequence>MTEDFDANAYVDMMATVMGIEIDPAWRPTVVANMINTQKIAAHLLDFPLDVHVEPAFRFEA</sequence>
<accession>A0A1E3H0X3</accession>
<comment type="caution">
    <text evidence="1">The sequence shown here is derived from an EMBL/GenBank/DDBJ whole genome shotgun (WGS) entry which is preliminary data.</text>
</comment>
<protein>
    <recommendedName>
        <fullName evidence="3">DUF4089 domain-containing protein</fullName>
    </recommendedName>
</protein>
<organism evidence="1 2">
    <name type="scientific">Methylobrevis pamukkalensis</name>
    <dbReference type="NCBI Taxonomy" id="1439726"/>
    <lineage>
        <taxon>Bacteria</taxon>
        <taxon>Pseudomonadati</taxon>
        <taxon>Pseudomonadota</taxon>
        <taxon>Alphaproteobacteria</taxon>
        <taxon>Hyphomicrobiales</taxon>
        <taxon>Pleomorphomonadaceae</taxon>
        <taxon>Methylobrevis</taxon>
    </lineage>
</organism>
<evidence type="ECO:0000313" key="1">
    <source>
        <dbReference type="EMBL" id="ODN69950.1"/>
    </source>
</evidence>
<dbReference type="RefSeq" id="WP_069307250.1">
    <property type="nucleotide sequence ID" value="NZ_MCRJ01000067.1"/>
</dbReference>
<name>A0A1E3H0X3_9HYPH</name>
<keyword evidence="2" id="KW-1185">Reference proteome</keyword>
<evidence type="ECO:0008006" key="3">
    <source>
        <dbReference type="Google" id="ProtNLM"/>
    </source>
</evidence>
<dbReference type="Proteomes" id="UP000094622">
    <property type="component" value="Unassembled WGS sequence"/>
</dbReference>
<gene>
    <name evidence="1" type="ORF">A6302_02723</name>
</gene>
<dbReference type="InterPro" id="IPR025148">
    <property type="entry name" value="AtzG-like"/>
</dbReference>
<proteinExistence type="predicted"/>
<dbReference type="AlphaFoldDB" id="A0A1E3H0X3"/>
<dbReference type="OrthoDB" id="7933911at2"/>
<evidence type="ECO:0000313" key="2">
    <source>
        <dbReference type="Proteomes" id="UP000094622"/>
    </source>
</evidence>
<reference evidence="1 2" key="1">
    <citation type="submission" date="2016-07" db="EMBL/GenBank/DDBJ databases">
        <title>Draft Genome Sequence of Methylobrevis pamukkalensis PK2.</title>
        <authorList>
            <person name="Vasilenko O.V."/>
            <person name="Doronina N.V."/>
            <person name="Shmareva M.N."/>
            <person name="Tarlachkov S.V."/>
            <person name="Mustakhimov I."/>
            <person name="Trotsenko Y.A."/>
        </authorList>
    </citation>
    <scope>NUCLEOTIDE SEQUENCE [LARGE SCALE GENOMIC DNA]</scope>
    <source>
        <strain evidence="1 2">PK2</strain>
    </source>
</reference>
<dbReference type="Pfam" id="PF13318">
    <property type="entry name" value="AtzG-like"/>
    <property type="match status" value="1"/>
</dbReference>